<dbReference type="GO" id="GO:0005524">
    <property type="term" value="F:ATP binding"/>
    <property type="evidence" value="ECO:0007669"/>
    <property type="project" value="InterPro"/>
</dbReference>
<gene>
    <name evidence="2" type="ORF">MNB_SM-3-1427</name>
</gene>
<protein>
    <submittedName>
        <fullName evidence="2">Conserved domain protein</fullName>
    </submittedName>
</protein>
<organism evidence="2">
    <name type="scientific">hydrothermal vent metagenome</name>
    <dbReference type="NCBI Taxonomy" id="652676"/>
    <lineage>
        <taxon>unclassified sequences</taxon>
        <taxon>metagenomes</taxon>
        <taxon>ecological metagenomes</taxon>
    </lineage>
</organism>
<dbReference type="GO" id="GO:0016887">
    <property type="term" value="F:ATP hydrolysis activity"/>
    <property type="evidence" value="ECO:0007669"/>
    <property type="project" value="InterPro"/>
</dbReference>
<evidence type="ECO:0000259" key="1">
    <source>
        <dbReference type="Pfam" id="PF07728"/>
    </source>
</evidence>
<proteinExistence type="predicted"/>
<dbReference type="AlphaFoldDB" id="A0A1W1D2M7"/>
<dbReference type="PANTHER" id="PTHR37291:SF1">
    <property type="entry name" value="TYPE IV METHYL-DIRECTED RESTRICTION ENZYME ECOKMCRB SUBUNIT"/>
    <property type="match status" value="1"/>
</dbReference>
<name>A0A1W1D2M7_9ZZZZ</name>
<accession>A0A1W1D2M7</accession>
<feature type="domain" description="ATPase dynein-related AAA" evidence="1">
    <location>
        <begin position="274"/>
        <end position="381"/>
    </location>
</feature>
<dbReference type="InterPro" id="IPR011704">
    <property type="entry name" value="ATPase_dyneun-rel_AAA"/>
</dbReference>
<reference evidence="2" key="1">
    <citation type="submission" date="2016-10" db="EMBL/GenBank/DDBJ databases">
        <authorList>
            <person name="de Groot N.N."/>
        </authorList>
    </citation>
    <scope>NUCLEOTIDE SEQUENCE</scope>
</reference>
<dbReference type="InterPro" id="IPR027417">
    <property type="entry name" value="P-loop_NTPase"/>
</dbReference>
<dbReference type="Pfam" id="PF07728">
    <property type="entry name" value="AAA_5"/>
    <property type="match status" value="1"/>
</dbReference>
<sequence>MSIQKEKKIFKYVSEKDRFGRVVGSLVSEKPEYKDDMKLFRKKFNIFSKNVCPDDLYIHNMGEFWQKGTSRGRVYKTSFENQFRHREYHIDGFSFSLHVNAENISIIIRTTSKLKTYSKRVIEQYILRKYSIKEYDKFDKVYTKGTVIYNYIGEDEYRDTANFKLVLDEICNSYLEILNSVLENEELQVSMKEELDNKSKIQFDKYLRYLSESIQGHKGMLYNNKEKKAPVIQEKKEDENDFVLEEDIVFEKEKKKKKKKKKYVKEDVICENKIFYGVSGSGKTYKLQELQNQYDGFVMVSFYQNYRYEDFIEGVKTKIDANGNTYKEVQNGIFKEICYEASMNPDNNYAIFINEIERGDIANIFGEVLSILDISKRKGAKDEMAIKLAYSRENFSIPNNLSIIGTVSIEHKKTLLMDTTLRRTFLFAELVPEYGLLNDDLDGINLQKMLQMMNARIEYLCGEEYMIGHTYFMDCDSFTTLQTIIKKRIIPLLKKYFQGDLVKVHMIFNNNGFIKTKKVDTKRLFSNCKNRDKIEHKVLHTIDKLALCKLENYQKIYR</sequence>
<dbReference type="PANTHER" id="PTHR37291">
    <property type="entry name" value="5-METHYLCYTOSINE-SPECIFIC RESTRICTION ENZYME B"/>
    <property type="match status" value="1"/>
</dbReference>
<dbReference type="EMBL" id="FPHP01000003">
    <property type="protein sequence ID" value="SFV74712.1"/>
    <property type="molecule type" value="Genomic_DNA"/>
</dbReference>
<dbReference type="SUPFAM" id="SSF52540">
    <property type="entry name" value="P-loop containing nucleoside triphosphate hydrolases"/>
    <property type="match status" value="1"/>
</dbReference>
<evidence type="ECO:0000313" key="2">
    <source>
        <dbReference type="EMBL" id="SFV74712.1"/>
    </source>
</evidence>
<dbReference type="Gene3D" id="3.40.50.300">
    <property type="entry name" value="P-loop containing nucleotide triphosphate hydrolases"/>
    <property type="match status" value="1"/>
</dbReference>
<dbReference type="InterPro" id="IPR052934">
    <property type="entry name" value="Methyl-DNA_Rec/Restrict_Enz"/>
</dbReference>